<dbReference type="RefSeq" id="XP_011130890.1">
    <property type="nucleotide sequence ID" value="XM_011132588.1"/>
</dbReference>
<evidence type="ECO:0000256" key="1">
    <source>
        <dbReference type="SAM" id="MobiDB-lite"/>
    </source>
</evidence>
<feature type="region of interest" description="Disordered" evidence="1">
    <location>
        <begin position="1"/>
        <end position="52"/>
    </location>
</feature>
<organism evidence="2 3">
    <name type="scientific">Gregarina niphandrodes</name>
    <name type="common">Septate eugregarine</name>
    <dbReference type="NCBI Taxonomy" id="110365"/>
    <lineage>
        <taxon>Eukaryota</taxon>
        <taxon>Sar</taxon>
        <taxon>Alveolata</taxon>
        <taxon>Apicomplexa</taxon>
        <taxon>Conoidasida</taxon>
        <taxon>Gregarinasina</taxon>
        <taxon>Eugregarinorida</taxon>
        <taxon>Gregarinidae</taxon>
        <taxon>Gregarina</taxon>
    </lineage>
</organism>
<evidence type="ECO:0000313" key="2">
    <source>
        <dbReference type="EMBL" id="EZG59487.1"/>
    </source>
</evidence>
<dbReference type="GeneID" id="22913304"/>
<sequence length="104" mass="11652">MESATKMDDEDGTSDDGEDDDGDEDNQVDDQDEEAEEEQPVKTYKPVTKADKERAQLLLNHKKRRIYKAVVARETRENAEKARLAAKASGKVSKAGAKDSARRR</sequence>
<protein>
    <submittedName>
        <fullName evidence="2">Uncharacterized protein</fullName>
    </submittedName>
</protein>
<keyword evidence="3" id="KW-1185">Reference proteome</keyword>
<proteinExistence type="predicted"/>
<gene>
    <name evidence="2" type="ORF">GNI_092290</name>
</gene>
<dbReference type="AlphaFoldDB" id="A0A023B5C4"/>
<dbReference type="Proteomes" id="UP000019763">
    <property type="component" value="Unassembled WGS sequence"/>
</dbReference>
<accession>A0A023B5C4</accession>
<evidence type="ECO:0000313" key="3">
    <source>
        <dbReference type="Proteomes" id="UP000019763"/>
    </source>
</evidence>
<feature type="compositionally biased region" description="Basic and acidic residues" evidence="1">
    <location>
        <begin position="73"/>
        <end position="83"/>
    </location>
</feature>
<name>A0A023B5C4_GRENI</name>
<reference evidence="2" key="1">
    <citation type="submission" date="2013-12" db="EMBL/GenBank/DDBJ databases">
        <authorList>
            <person name="Omoto C.K."/>
            <person name="Sibley D."/>
            <person name="Venepally P."/>
            <person name="Hadjithomas M."/>
            <person name="Karamycheva S."/>
            <person name="Brunk B."/>
            <person name="Roos D."/>
            <person name="Caler E."/>
            <person name="Lorenzi H."/>
        </authorList>
    </citation>
    <scope>NUCLEOTIDE SEQUENCE</scope>
</reference>
<feature type="compositionally biased region" description="Low complexity" evidence="1">
    <location>
        <begin position="85"/>
        <end position="95"/>
    </location>
</feature>
<dbReference type="VEuPathDB" id="CryptoDB:GNI_092290"/>
<feature type="region of interest" description="Disordered" evidence="1">
    <location>
        <begin position="73"/>
        <end position="104"/>
    </location>
</feature>
<comment type="caution">
    <text evidence="2">The sequence shown here is derived from an EMBL/GenBank/DDBJ whole genome shotgun (WGS) entry which is preliminary data.</text>
</comment>
<feature type="compositionally biased region" description="Acidic residues" evidence="1">
    <location>
        <begin position="8"/>
        <end position="38"/>
    </location>
</feature>
<dbReference type="EMBL" id="AFNH02000690">
    <property type="protein sequence ID" value="EZG59487.1"/>
    <property type="molecule type" value="Genomic_DNA"/>
</dbReference>